<sequence>MLRKMEKSGVQDNIITVAKSNLYQRERRVSGTIGSIDKGRIESGNNQSDQLVGSLTVEQDICIQEIRRKIEENNGLLATEHAIESQTFYNEQSEQVTEELEKYMAFAHRGIHYTQVGMPF</sequence>
<proteinExistence type="predicted"/>
<evidence type="ECO:0000313" key="2">
    <source>
        <dbReference type="Proteomes" id="UP000324800"/>
    </source>
</evidence>
<reference evidence="1 2" key="1">
    <citation type="submission" date="2019-03" db="EMBL/GenBank/DDBJ databases">
        <title>Single cell metagenomics reveals metabolic interactions within the superorganism composed of flagellate Streblomastix strix and complex community of Bacteroidetes bacteria on its surface.</title>
        <authorList>
            <person name="Treitli S.C."/>
            <person name="Kolisko M."/>
            <person name="Husnik F."/>
            <person name="Keeling P."/>
            <person name="Hampl V."/>
        </authorList>
    </citation>
    <scope>NUCLEOTIDE SEQUENCE [LARGE SCALE GENOMIC DNA]</scope>
    <source>
        <strain evidence="1">ST1C</strain>
    </source>
</reference>
<dbReference type="Proteomes" id="UP000324800">
    <property type="component" value="Unassembled WGS sequence"/>
</dbReference>
<protein>
    <submittedName>
        <fullName evidence="1">Uncharacterized protein</fullName>
    </submittedName>
</protein>
<comment type="caution">
    <text evidence="1">The sequence shown here is derived from an EMBL/GenBank/DDBJ whole genome shotgun (WGS) entry which is preliminary data.</text>
</comment>
<gene>
    <name evidence="1" type="ORF">EZS28_040560</name>
</gene>
<accession>A0A5J4U0Z7</accession>
<name>A0A5J4U0Z7_9EUKA</name>
<evidence type="ECO:0000313" key="1">
    <source>
        <dbReference type="EMBL" id="KAA6363913.1"/>
    </source>
</evidence>
<dbReference type="EMBL" id="SNRW01022316">
    <property type="protein sequence ID" value="KAA6363913.1"/>
    <property type="molecule type" value="Genomic_DNA"/>
</dbReference>
<organism evidence="1 2">
    <name type="scientific">Streblomastix strix</name>
    <dbReference type="NCBI Taxonomy" id="222440"/>
    <lineage>
        <taxon>Eukaryota</taxon>
        <taxon>Metamonada</taxon>
        <taxon>Preaxostyla</taxon>
        <taxon>Oxymonadida</taxon>
        <taxon>Streblomastigidae</taxon>
        <taxon>Streblomastix</taxon>
    </lineage>
</organism>
<dbReference type="AlphaFoldDB" id="A0A5J4U0Z7"/>